<organism evidence="3 4">
    <name type="scientific">Dufourea novaeangliae</name>
    <name type="common">Sweat bee</name>
    <dbReference type="NCBI Taxonomy" id="178035"/>
    <lineage>
        <taxon>Eukaryota</taxon>
        <taxon>Metazoa</taxon>
        <taxon>Ecdysozoa</taxon>
        <taxon>Arthropoda</taxon>
        <taxon>Hexapoda</taxon>
        <taxon>Insecta</taxon>
        <taxon>Pterygota</taxon>
        <taxon>Neoptera</taxon>
        <taxon>Endopterygota</taxon>
        <taxon>Hymenoptera</taxon>
        <taxon>Apocrita</taxon>
        <taxon>Aculeata</taxon>
        <taxon>Apoidea</taxon>
        <taxon>Anthophila</taxon>
        <taxon>Halictidae</taxon>
        <taxon>Rophitinae</taxon>
        <taxon>Dufourea</taxon>
    </lineage>
</organism>
<feature type="domain" description="Ras-associating" evidence="2">
    <location>
        <begin position="260"/>
        <end position="355"/>
    </location>
</feature>
<dbReference type="PANTHER" id="PTHR21298:SF2">
    <property type="entry name" value="GH01721P"/>
    <property type="match status" value="1"/>
</dbReference>
<dbReference type="Gene3D" id="3.10.20.90">
    <property type="entry name" value="Phosphatidylinositol 3-kinase Catalytic Subunit, Chain A, domain 1"/>
    <property type="match status" value="2"/>
</dbReference>
<dbReference type="GO" id="GO:0045742">
    <property type="term" value="P:positive regulation of epidermal growth factor receptor signaling pathway"/>
    <property type="evidence" value="ECO:0007669"/>
    <property type="project" value="TreeGrafter"/>
</dbReference>
<evidence type="ECO:0000313" key="4">
    <source>
        <dbReference type="Proteomes" id="UP000076502"/>
    </source>
</evidence>
<dbReference type="Pfam" id="PF00788">
    <property type="entry name" value="RA"/>
    <property type="match status" value="2"/>
</dbReference>
<dbReference type="AlphaFoldDB" id="A0A154P5N9"/>
<feature type="compositionally biased region" description="Low complexity" evidence="1">
    <location>
        <begin position="16"/>
        <end position="35"/>
    </location>
</feature>
<dbReference type="CDD" id="cd17043">
    <property type="entry name" value="RA"/>
    <property type="match status" value="2"/>
</dbReference>
<name>A0A154P5N9_DUFNO</name>
<dbReference type="InterPro" id="IPR000159">
    <property type="entry name" value="RA_dom"/>
</dbReference>
<evidence type="ECO:0000256" key="1">
    <source>
        <dbReference type="SAM" id="MobiDB-lite"/>
    </source>
</evidence>
<dbReference type="SMART" id="SM00314">
    <property type="entry name" value="RA"/>
    <property type="match status" value="2"/>
</dbReference>
<dbReference type="OrthoDB" id="3908708at2759"/>
<feature type="region of interest" description="Disordered" evidence="1">
    <location>
        <begin position="1"/>
        <end position="47"/>
    </location>
</feature>
<evidence type="ECO:0000259" key="2">
    <source>
        <dbReference type="PROSITE" id="PS50200"/>
    </source>
</evidence>
<dbReference type="PROSITE" id="PS50200">
    <property type="entry name" value="RA"/>
    <property type="match status" value="2"/>
</dbReference>
<dbReference type="EMBL" id="KQ434822">
    <property type="protein sequence ID" value="KZC07161.1"/>
    <property type="molecule type" value="Genomic_DNA"/>
</dbReference>
<dbReference type="GO" id="GO:0045743">
    <property type="term" value="P:positive regulation of fibroblast growth factor receptor signaling pathway"/>
    <property type="evidence" value="ECO:0007669"/>
    <property type="project" value="TreeGrafter"/>
</dbReference>
<feature type="domain" description="Ras-associating" evidence="2">
    <location>
        <begin position="356"/>
        <end position="444"/>
    </location>
</feature>
<proteinExistence type="predicted"/>
<keyword evidence="4" id="KW-1185">Reference proteome</keyword>
<dbReference type="PROSITE" id="PS51257">
    <property type="entry name" value="PROKAR_LIPOPROTEIN"/>
    <property type="match status" value="1"/>
</dbReference>
<dbReference type="PANTHER" id="PTHR21298">
    <property type="entry name" value="GH01721P"/>
    <property type="match status" value="1"/>
</dbReference>
<protein>
    <recommendedName>
        <fullName evidence="2">Ras-associating domain-containing protein</fullName>
    </recommendedName>
</protein>
<dbReference type="GO" id="GO:0007165">
    <property type="term" value="P:signal transduction"/>
    <property type="evidence" value="ECO:0007669"/>
    <property type="project" value="InterPro"/>
</dbReference>
<sequence>MLKHVSVSPWRGRADSVSLASSGGASSCGSGSPTPGHTPPPSRASSCASLAPLTALSSFSPADASPQQGYHFHEKSYNGKNAIDGLKPNKVANEALHTRLNDSTERGEYVLSRPVRIKGTRVLTRKPEPRAAAPDVARPETAGQVRDTPEAERKRGTRFRTCSIDTGAKKKCYKSKSRWVSLDRISLRRILRFLDRRAKKYPNRKSLRFEKAESELVFGLDIAYDLLTLGQVKSTGRVKRSRASPPAGRLFSTYKHMSPFQTTIKVYANCLRPGIEYKTLGITYETTCREVVQNLLNKYRMRHRDPRLFYLTMEVTVRRPNVRTVLPLDEDARPAVLQSCHPRGDSRFSLQTRRGGLVKIYDSALMSGSKYKSLLVSEQTTVDELIQMLLSCYSSKERVEQFSLYEVCEGEEYQRKLHPDDSPLKVTQRWTSVDRHLRIRRNPDYNPHRRKSMWASDSSISVAMSRLNLHGSHPAHYSQPHDNNRMSLYHKDAPSINNNNNNNNHNNNNNNIHKVDNHHLSLGSLNQQPRIVVPHATQLPQVQMSRIQQLAQSVPSTPITSKHVTASSYADYENYLFI</sequence>
<reference evidence="3 4" key="1">
    <citation type="submission" date="2015-07" db="EMBL/GenBank/DDBJ databases">
        <title>The genome of Dufourea novaeangliae.</title>
        <authorList>
            <person name="Pan H."/>
            <person name="Kapheim K."/>
        </authorList>
    </citation>
    <scope>NUCLEOTIDE SEQUENCE [LARGE SCALE GENOMIC DNA]</scope>
    <source>
        <strain evidence="3">0120121106</strain>
        <tissue evidence="3">Whole body</tissue>
    </source>
</reference>
<evidence type="ECO:0000313" key="3">
    <source>
        <dbReference type="EMBL" id="KZC07161.1"/>
    </source>
</evidence>
<gene>
    <name evidence="3" type="ORF">WN55_08543</name>
</gene>
<accession>A0A154P5N9</accession>
<dbReference type="Proteomes" id="UP000076502">
    <property type="component" value="Unassembled WGS sequence"/>
</dbReference>
<dbReference type="SUPFAM" id="SSF54236">
    <property type="entry name" value="Ubiquitin-like"/>
    <property type="match status" value="2"/>
</dbReference>
<dbReference type="InterPro" id="IPR029071">
    <property type="entry name" value="Ubiquitin-like_domsf"/>
</dbReference>
<feature type="region of interest" description="Disordered" evidence="1">
    <location>
        <begin position="125"/>
        <end position="156"/>
    </location>
</feature>